<evidence type="ECO:0000256" key="3">
    <source>
        <dbReference type="SAM" id="Coils"/>
    </source>
</evidence>
<dbReference type="Proteomes" id="UP000314294">
    <property type="component" value="Unassembled WGS sequence"/>
</dbReference>
<comment type="subcellular location">
    <subcellularLocation>
        <location evidence="1">Cytoplasm</location>
        <location evidence="1">Cell cortex</location>
    </subcellularLocation>
</comment>
<dbReference type="OrthoDB" id="8783038at2759"/>
<dbReference type="InterPro" id="IPR057870">
    <property type="entry name" value="HR1_TOCA"/>
</dbReference>
<dbReference type="InterPro" id="IPR011072">
    <property type="entry name" value="HR1_rho-bd"/>
</dbReference>
<keyword evidence="4" id="KW-0812">Transmembrane</keyword>
<dbReference type="PANTHER" id="PTHR15735">
    <property type="entry name" value="FCH AND DOUBLE SH3 DOMAINS PROTEIN"/>
    <property type="match status" value="1"/>
</dbReference>
<dbReference type="PANTHER" id="PTHR15735:SF22">
    <property type="entry name" value="FORMIN-BINDING PROTEIN 1 ISOFORM X1"/>
    <property type="match status" value="1"/>
</dbReference>
<evidence type="ECO:0000256" key="4">
    <source>
        <dbReference type="SAM" id="Phobius"/>
    </source>
</evidence>
<dbReference type="PROSITE" id="PS51860">
    <property type="entry name" value="REM_1"/>
    <property type="match status" value="1"/>
</dbReference>
<keyword evidence="2 3" id="KW-0175">Coiled coil</keyword>
<keyword evidence="7" id="KW-1185">Reference proteome</keyword>
<sequence>MTSGSRTRKQCLRSLKRGLSLKLCSGPVDCSHLPPEQRRKKLQTRINNINQEIQREREQRDALLKMREVYDQNPQMGDAHSVASRLEEVKQSLERQEEELRRNQVLRILCTHSTHIVLQTVLYILIVLYERIVHT</sequence>
<accession>A0A4Z2GSV2</accession>
<name>A0A4Z2GSV2_9TELE</name>
<dbReference type="Gene3D" id="6.10.140.470">
    <property type="match status" value="1"/>
</dbReference>
<reference evidence="6 7" key="1">
    <citation type="submission" date="2019-03" db="EMBL/GenBank/DDBJ databases">
        <title>First draft genome of Liparis tanakae, snailfish: a comprehensive survey of snailfish specific genes.</title>
        <authorList>
            <person name="Kim W."/>
            <person name="Song I."/>
            <person name="Jeong J.-H."/>
            <person name="Kim D."/>
            <person name="Kim S."/>
            <person name="Ryu S."/>
            <person name="Song J.Y."/>
            <person name="Lee S.K."/>
        </authorList>
    </citation>
    <scope>NUCLEOTIDE SEQUENCE [LARGE SCALE GENOMIC DNA]</scope>
    <source>
        <tissue evidence="6">Muscle</tissue>
    </source>
</reference>
<evidence type="ECO:0000313" key="7">
    <source>
        <dbReference type="Proteomes" id="UP000314294"/>
    </source>
</evidence>
<evidence type="ECO:0000259" key="5">
    <source>
        <dbReference type="PROSITE" id="PS51860"/>
    </source>
</evidence>
<comment type="caution">
    <text evidence="6">The sequence shown here is derived from an EMBL/GenBank/DDBJ whole genome shotgun (WGS) entry which is preliminary data.</text>
</comment>
<protein>
    <submittedName>
        <fullName evidence="6">Formin-binding protein 1</fullName>
    </submittedName>
</protein>
<keyword evidence="4" id="KW-0472">Membrane</keyword>
<organism evidence="6 7">
    <name type="scientific">Liparis tanakae</name>
    <name type="common">Tanaka's snailfish</name>
    <dbReference type="NCBI Taxonomy" id="230148"/>
    <lineage>
        <taxon>Eukaryota</taxon>
        <taxon>Metazoa</taxon>
        <taxon>Chordata</taxon>
        <taxon>Craniata</taxon>
        <taxon>Vertebrata</taxon>
        <taxon>Euteleostomi</taxon>
        <taxon>Actinopterygii</taxon>
        <taxon>Neopterygii</taxon>
        <taxon>Teleostei</taxon>
        <taxon>Neoteleostei</taxon>
        <taxon>Acanthomorphata</taxon>
        <taxon>Eupercaria</taxon>
        <taxon>Perciformes</taxon>
        <taxon>Cottioidei</taxon>
        <taxon>Cottales</taxon>
        <taxon>Liparidae</taxon>
        <taxon>Liparis</taxon>
    </lineage>
</organism>
<dbReference type="EMBL" id="SRLO01000445">
    <property type="protein sequence ID" value="TNN55802.1"/>
    <property type="molecule type" value="Genomic_DNA"/>
</dbReference>
<dbReference type="GO" id="GO:0007165">
    <property type="term" value="P:signal transduction"/>
    <property type="evidence" value="ECO:0007669"/>
    <property type="project" value="InterPro"/>
</dbReference>
<feature type="coiled-coil region" evidence="3">
    <location>
        <begin position="39"/>
        <end position="106"/>
    </location>
</feature>
<dbReference type="AlphaFoldDB" id="A0A4Z2GSV2"/>
<gene>
    <name evidence="6" type="primary">FNBP1_1</name>
    <name evidence="6" type="ORF">EYF80_033974</name>
</gene>
<feature type="transmembrane region" description="Helical" evidence="4">
    <location>
        <begin position="105"/>
        <end position="129"/>
    </location>
</feature>
<dbReference type="GO" id="GO:0005938">
    <property type="term" value="C:cell cortex"/>
    <property type="evidence" value="ECO:0007669"/>
    <property type="project" value="UniProtKB-SubCell"/>
</dbReference>
<evidence type="ECO:0000256" key="1">
    <source>
        <dbReference type="ARBA" id="ARBA00004544"/>
    </source>
</evidence>
<keyword evidence="4" id="KW-1133">Transmembrane helix</keyword>
<feature type="domain" description="REM-1" evidence="5">
    <location>
        <begin position="32"/>
        <end position="109"/>
    </location>
</feature>
<dbReference type="Pfam" id="PF25610">
    <property type="entry name" value="HR1_TOCA"/>
    <property type="match status" value="1"/>
</dbReference>
<evidence type="ECO:0000313" key="6">
    <source>
        <dbReference type="EMBL" id="TNN55802.1"/>
    </source>
</evidence>
<proteinExistence type="predicted"/>
<evidence type="ECO:0000256" key="2">
    <source>
        <dbReference type="PROSITE-ProRule" id="PRU01207"/>
    </source>
</evidence>